<evidence type="ECO:0000313" key="1">
    <source>
        <dbReference type="EMBL" id="SMC61293.1"/>
    </source>
</evidence>
<accession>A0A1W2AKW4</accession>
<protein>
    <submittedName>
        <fullName evidence="1">Uncharacterized protein</fullName>
    </submittedName>
</protein>
<sequence>MGIFDLFRKKQQAEPVSPAQTKQPYLGNLEKTQLIFELIKVPHEQRDVQWQQSFLNNIVQASFRCGDPQVITGPDGFPYVQLLMPRPNESFQCYVIERMKDDFLLESGYGVVINPDAGQPDWVLSYGDILNLHLNGSFYTTGPTLFSTAREDETILKDEKALVGQPSELILPAMTRTILREFLITNGIKSPKVLLMSRSSTDSGEISQDLVFNLTPADFENEDIFRSVMQHLGWFLPRHYSYVGLGENGPNDGFIPL</sequence>
<gene>
    <name evidence="1" type="ORF">SAMN04488101_101713</name>
</gene>
<name>A0A1W2AKW4_9SPHI</name>
<keyword evidence="2" id="KW-1185">Reference proteome</keyword>
<reference evidence="1 2" key="1">
    <citation type="submission" date="2017-04" db="EMBL/GenBank/DDBJ databases">
        <authorList>
            <person name="Afonso C.L."/>
            <person name="Miller P.J."/>
            <person name="Scott M.A."/>
            <person name="Spackman E."/>
            <person name="Goraichik I."/>
            <person name="Dimitrov K.M."/>
            <person name="Suarez D.L."/>
            <person name="Swayne D.E."/>
        </authorList>
    </citation>
    <scope>NUCLEOTIDE SEQUENCE [LARGE SCALE GENOMIC DNA]</scope>
    <source>
        <strain evidence="1 2">DSM 19625</strain>
    </source>
</reference>
<dbReference type="EMBL" id="FWYB01000001">
    <property type="protein sequence ID" value="SMC61293.1"/>
    <property type="molecule type" value="Genomic_DNA"/>
</dbReference>
<dbReference type="OrthoDB" id="7564910at2"/>
<proteinExistence type="predicted"/>
<dbReference type="Proteomes" id="UP000192678">
    <property type="component" value="Unassembled WGS sequence"/>
</dbReference>
<dbReference type="RefSeq" id="WP_084287266.1">
    <property type="nucleotide sequence ID" value="NZ_FWYB01000001.1"/>
</dbReference>
<organism evidence="1 2">
    <name type="scientific">Pedobacter nyackensis</name>
    <dbReference type="NCBI Taxonomy" id="475255"/>
    <lineage>
        <taxon>Bacteria</taxon>
        <taxon>Pseudomonadati</taxon>
        <taxon>Bacteroidota</taxon>
        <taxon>Sphingobacteriia</taxon>
        <taxon>Sphingobacteriales</taxon>
        <taxon>Sphingobacteriaceae</taxon>
        <taxon>Pedobacter</taxon>
    </lineage>
</organism>
<dbReference type="AlphaFoldDB" id="A0A1W2AKW4"/>
<evidence type="ECO:0000313" key="2">
    <source>
        <dbReference type="Proteomes" id="UP000192678"/>
    </source>
</evidence>